<dbReference type="InterPro" id="IPR014729">
    <property type="entry name" value="Rossmann-like_a/b/a_fold"/>
</dbReference>
<dbReference type="PANTHER" id="PTHR11946:SF93">
    <property type="entry name" value="VALINE--TRNA LIGASE, CHLOROPLASTIC_MITOCHONDRIAL 2"/>
    <property type="match status" value="1"/>
</dbReference>
<feature type="compositionally biased region" description="Acidic residues" evidence="8">
    <location>
        <begin position="190"/>
        <end position="206"/>
    </location>
</feature>
<reference evidence="10 11" key="1">
    <citation type="journal article" date="2018" name="Cell">
        <title>The Chara Genome: Secondary Complexity and Implications for Plant Terrestrialization.</title>
        <authorList>
            <person name="Nishiyama T."/>
            <person name="Sakayama H."/>
            <person name="Vries J.D."/>
            <person name="Buschmann H."/>
            <person name="Saint-Marcoux D."/>
            <person name="Ullrich K.K."/>
            <person name="Haas F.B."/>
            <person name="Vanderstraeten L."/>
            <person name="Becker D."/>
            <person name="Lang D."/>
            <person name="Vosolsobe S."/>
            <person name="Rombauts S."/>
            <person name="Wilhelmsson P.K.I."/>
            <person name="Janitza P."/>
            <person name="Kern R."/>
            <person name="Heyl A."/>
            <person name="Rumpler F."/>
            <person name="Villalobos L.I.A.C."/>
            <person name="Clay J.M."/>
            <person name="Skokan R."/>
            <person name="Toyoda A."/>
            <person name="Suzuki Y."/>
            <person name="Kagoshima H."/>
            <person name="Schijlen E."/>
            <person name="Tajeshwar N."/>
            <person name="Catarino B."/>
            <person name="Hetherington A.J."/>
            <person name="Saltykova A."/>
            <person name="Bonnot C."/>
            <person name="Breuninger H."/>
            <person name="Symeonidi A."/>
            <person name="Radhakrishnan G.V."/>
            <person name="Van Nieuwerburgh F."/>
            <person name="Deforce D."/>
            <person name="Chang C."/>
            <person name="Karol K.G."/>
            <person name="Hedrich R."/>
            <person name="Ulvskov P."/>
            <person name="Glockner G."/>
            <person name="Delwiche C.F."/>
            <person name="Petrasek J."/>
            <person name="Van de Peer Y."/>
            <person name="Friml J."/>
            <person name="Beilby M."/>
            <person name="Dolan L."/>
            <person name="Kohara Y."/>
            <person name="Sugano S."/>
            <person name="Fujiyama A."/>
            <person name="Delaux P.-M."/>
            <person name="Quint M."/>
            <person name="TheiBen G."/>
            <person name="Hagemann M."/>
            <person name="Harholt J."/>
            <person name="Dunand C."/>
            <person name="Zachgo S."/>
            <person name="Langdale J."/>
            <person name="Maumus F."/>
            <person name="Straeten D.V.D."/>
            <person name="Gould S.B."/>
            <person name="Rensing S.A."/>
        </authorList>
    </citation>
    <scope>NUCLEOTIDE SEQUENCE [LARGE SCALE GENOMIC DNA]</scope>
    <source>
        <strain evidence="10 11">S276</strain>
    </source>
</reference>
<evidence type="ECO:0000256" key="1">
    <source>
        <dbReference type="ARBA" id="ARBA00013169"/>
    </source>
</evidence>
<dbReference type="InterPro" id="IPR002303">
    <property type="entry name" value="Valyl-tRNA_ligase"/>
</dbReference>
<feature type="compositionally biased region" description="Basic and acidic residues" evidence="8">
    <location>
        <begin position="123"/>
        <end position="136"/>
    </location>
</feature>
<dbReference type="Proteomes" id="UP000265515">
    <property type="component" value="Unassembled WGS sequence"/>
</dbReference>
<keyword evidence="6" id="KW-0030">Aminoacyl-tRNA synthetase</keyword>
<dbReference type="Gramene" id="GBG69651">
    <property type="protein sequence ID" value="GBG69651"/>
    <property type="gene ID" value="CBR_g4481"/>
</dbReference>
<evidence type="ECO:0000256" key="3">
    <source>
        <dbReference type="ARBA" id="ARBA00022741"/>
    </source>
</evidence>
<keyword evidence="2" id="KW-0436">Ligase</keyword>
<dbReference type="OrthoDB" id="629407at2759"/>
<dbReference type="GO" id="GO:0006438">
    <property type="term" value="P:valyl-tRNA aminoacylation"/>
    <property type="evidence" value="ECO:0007669"/>
    <property type="project" value="InterPro"/>
</dbReference>
<feature type="region of interest" description="Disordered" evidence="8">
    <location>
        <begin position="115"/>
        <end position="233"/>
    </location>
</feature>
<dbReference type="AlphaFoldDB" id="A0A388KHX5"/>
<evidence type="ECO:0000256" key="6">
    <source>
        <dbReference type="ARBA" id="ARBA00023146"/>
    </source>
</evidence>
<comment type="caution">
    <text evidence="10">The sequence shown here is derived from an EMBL/GenBank/DDBJ whole genome shotgun (WGS) entry which is preliminary data.</text>
</comment>
<organism evidence="10 11">
    <name type="scientific">Chara braunii</name>
    <name type="common">Braun's stonewort</name>
    <dbReference type="NCBI Taxonomy" id="69332"/>
    <lineage>
        <taxon>Eukaryota</taxon>
        <taxon>Viridiplantae</taxon>
        <taxon>Streptophyta</taxon>
        <taxon>Charophyceae</taxon>
        <taxon>Charales</taxon>
        <taxon>Characeae</taxon>
        <taxon>Chara</taxon>
    </lineage>
</organism>
<proteinExistence type="predicted"/>
<dbReference type="InterPro" id="IPR002300">
    <property type="entry name" value="aa-tRNA-synth_Ia"/>
</dbReference>
<evidence type="ECO:0000256" key="5">
    <source>
        <dbReference type="ARBA" id="ARBA00022917"/>
    </source>
</evidence>
<feature type="region of interest" description="Disordered" evidence="8">
    <location>
        <begin position="254"/>
        <end position="300"/>
    </location>
</feature>
<keyword evidence="3" id="KW-0547">Nucleotide-binding</keyword>
<dbReference type="EMBL" id="BFEA01000118">
    <property type="protein sequence ID" value="GBG69651.1"/>
    <property type="molecule type" value="Genomic_DNA"/>
</dbReference>
<evidence type="ECO:0000256" key="7">
    <source>
        <dbReference type="ARBA" id="ARBA00029936"/>
    </source>
</evidence>
<gene>
    <name evidence="10" type="ORF">CBR_g4481</name>
</gene>
<keyword evidence="11" id="KW-1185">Reference proteome</keyword>
<keyword evidence="5" id="KW-0648">Protein biosynthesis</keyword>
<dbReference type="SUPFAM" id="SSF52374">
    <property type="entry name" value="Nucleotidylyl transferase"/>
    <property type="match status" value="1"/>
</dbReference>
<feature type="region of interest" description="Disordered" evidence="8">
    <location>
        <begin position="1"/>
        <end position="20"/>
    </location>
</feature>
<feature type="compositionally biased region" description="Acidic residues" evidence="8">
    <location>
        <begin position="144"/>
        <end position="179"/>
    </location>
</feature>
<keyword evidence="4" id="KW-0067">ATP-binding</keyword>
<evidence type="ECO:0000259" key="9">
    <source>
        <dbReference type="Pfam" id="PF00133"/>
    </source>
</evidence>
<dbReference type="EC" id="6.1.1.9" evidence="1"/>
<dbReference type="GO" id="GO:0004832">
    <property type="term" value="F:valine-tRNA ligase activity"/>
    <property type="evidence" value="ECO:0007669"/>
    <property type="project" value="UniProtKB-EC"/>
</dbReference>
<evidence type="ECO:0000313" key="11">
    <source>
        <dbReference type="Proteomes" id="UP000265515"/>
    </source>
</evidence>
<dbReference type="GO" id="GO:0005829">
    <property type="term" value="C:cytosol"/>
    <property type="evidence" value="ECO:0007669"/>
    <property type="project" value="TreeGrafter"/>
</dbReference>
<dbReference type="Gene3D" id="3.40.50.620">
    <property type="entry name" value="HUPs"/>
    <property type="match status" value="1"/>
</dbReference>
<feature type="domain" description="Aminoacyl-tRNA synthetase class Ia" evidence="9">
    <location>
        <begin position="302"/>
        <end position="344"/>
    </location>
</feature>
<evidence type="ECO:0000256" key="2">
    <source>
        <dbReference type="ARBA" id="ARBA00022598"/>
    </source>
</evidence>
<protein>
    <recommendedName>
        <fullName evidence="1">valine--tRNA ligase</fullName>
        <ecNumber evidence="1">6.1.1.9</ecNumber>
    </recommendedName>
    <alternativeName>
        <fullName evidence="7">Valyl-tRNA synthetase</fullName>
    </alternativeName>
</protein>
<dbReference type="Pfam" id="PF00133">
    <property type="entry name" value="tRNA-synt_1"/>
    <property type="match status" value="1"/>
</dbReference>
<sequence>MKIRLPEGGEERGKTKHRERSEKISVVHWGCGKETRVGIATGLSRGDWRISPRSDAKIGMMLYPCRARTCCHTLDTCSLHSRSEVKIAVCHSGLTELMSPWSACIEGAAERIPPSQQQYLDPRTIRDPAFFRHPTREQFSAIREEEEEEESTGSDEDEDGLDEGGDSDEVLGEEDETPEEGSYSEHSEGEQSEEEEEEDEEGEEEHEDKSVGSEWEAVPEKALRTGTEVEDPEAACKREEIAAGKELELASAASLQIREDPNRDPEPPRPEDGDLAATTPAPSARRRSRSPSSPTRPPVRRRAVVEAFVRLHEKGLIYRGTYMVNWSPKLQTAVSDLEVEYSEEPGALYVFKYMLSGSENEYLPVATTRPETIMGDTAVAVHPEATRLT</sequence>
<evidence type="ECO:0000256" key="8">
    <source>
        <dbReference type="SAM" id="MobiDB-lite"/>
    </source>
</evidence>
<evidence type="ECO:0000313" key="10">
    <source>
        <dbReference type="EMBL" id="GBG69651.1"/>
    </source>
</evidence>
<accession>A0A388KHX5</accession>
<dbReference type="STRING" id="69332.A0A388KHX5"/>
<dbReference type="PANTHER" id="PTHR11946">
    <property type="entry name" value="VALYL-TRNA SYNTHETASES"/>
    <property type="match status" value="1"/>
</dbReference>
<feature type="compositionally biased region" description="Basic and acidic residues" evidence="8">
    <location>
        <begin position="257"/>
        <end position="272"/>
    </location>
</feature>
<evidence type="ECO:0000256" key="4">
    <source>
        <dbReference type="ARBA" id="ARBA00022840"/>
    </source>
</evidence>
<name>A0A388KHX5_CHABU</name>
<dbReference type="GO" id="GO:0005524">
    <property type="term" value="F:ATP binding"/>
    <property type="evidence" value="ECO:0007669"/>
    <property type="project" value="UniProtKB-KW"/>
</dbReference>